<dbReference type="Pfam" id="PF14113">
    <property type="entry name" value="Tae4"/>
    <property type="match status" value="1"/>
</dbReference>
<dbReference type="InterPro" id="IPR025562">
    <property type="entry name" value="Tae4"/>
</dbReference>
<dbReference type="Gene3D" id="3.90.1720.70">
    <property type="match status" value="1"/>
</dbReference>
<dbReference type="OrthoDB" id="1262040at2"/>
<name>A0A1M7RAZ3_9BURK</name>
<dbReference type="AlphaFoldDB" id="A0A1M7RAZ3"/>
<accession>A0A1M7RAZ3</accession>
<evidence type="ECO:0000313" key="2">
    <source>
        <dbReference type="Proteomes" id="UP000184339"/>
    </source>
</evidence>
<evidence type="ECO:0000313" key="1">
    <source>
        <dbReference type="EMBL" id="SHN43238.1"/>
    </source>
</evidence>
<dbReference type="Proteomes" id="UP000184339">
    <property type="component" value="Unassembled WGS sequence"/>
</dbReference>
<organism evidence="1 2">
    <name type="scientific">Duganella sacchari</name>
    <dbReference type="NCBI Taxonomy" id="551987"/>
    <lineage>
        <taxon>Bacteria</taxon>
        <taxon>Pseudomonadati</taxon>
        <taxon>Pseudomonadota</taxon>
        <taxon>Betaproteobacteria</taxon>
        <taxon>Burkholderiales</taxon>
        <taxon>Oxalobacteraceae</taxon>
        <taxon>Telluria group</taxon>
        <taxon>Duganella</taxon>
    </lineage>
</organism>
<gene>
    <name evidence="1" type="ORF">SAMN05192549_11644</name>
</gene>
<dbReference type="EMBL" id="FRCX01000016">
    <property type="protein sequence ID" value="SHN43238.1"/>
    <property type="molecule type" value="Genomic_DNA"/>
</dbReference>
<sequence length="214" mass="23756">MGKVLRQQAPVKTNPVKDSVCKVDVPAVKFTDLWSNYVKGAPYKPAPADKGDYSNQCALRLSATFHKVGIKMLSFSQKNVRPMPGAQVLGRVILDGQAAAVRAYELGEWLKLQPFCGLPQKPENITGKDWEAKVKDRTGIIMFHAYWTRSGEAPANASGGHIDLWNGSRLTVSGFWDAFATFGRQIGVNEFFPGTEFGFSDLRNSKTILFWEIK</sequence>
<protein>
    <submittedName>
        <fullName evidence="1">Type VI secretion system (T6SS), amidase effector protein 4</fullName>
    </submittedName>
</protein>
<proteinExistence type="predicted"/>
<dbReference type="RefSeq" id="WP_072789485.1">
    <property type="nucleotide sequence ID" value="NZ_FRCX01000016.1"/>
</dbReference>
<keyword evidence="2" id="KW-1185">Reference proteome</keyword>
<reference evidence="2" key="1">
    <citation type="submission" date="2016-11" db="EMBL/GenBank/DDBJ databases">
        <authorList>
            <person name="Varghese N."/>
            <person name="Submissions S."/>
        </authorList>
    </citation>
    <scope>NUCLEOTIDE SEQUENCE [LARGE SCALE GENOMIC DNA]</scope>
    <source>
        <strain evidence="2">Sac-22</strain>
    </source>
</reference>